<gene>
    <name evidence="2" type="ORF">ENUP19_0079G0039</name>
</gene>
<protein>
    <submittedName>
        <fullName evidence="2">Uncharacterized protein</fullName>
    </submittedName>
</protein>
<proteinExistence type="predicted"/>
<evidence type="ECO:0000313" key="3">
    <source>
        <dbReference type="Proteomes" id="UP001628156"/>
    </source>
</evidence>
<name>A0ABQ0DEQ7_9EUKA</name>
<feature type="region of interest" description="Disordered" evidence="1">
    <location>
        <begin position="237"/>
        <end position="267"/>
    </location>
</feature>
<evidence type="ECO:0000256" key="1">
    <source>
        <dbReference type="SAM" id="MobiDB-lite"/>
    </source>
</evidence>
<accession>A0ABQ0DEQ7</accession>
<organism evidence="2 3">
    <name type="scientific">Entamoeba nuttalli</name>
    <dbReference type="NCBI Taxonomy" id="412467"/>
    <lineage>
        <taxon>Eukaryota</taxon>
        <taxon>Amoebozoa</taxon>
        <taxon>Evosea</taxon>
        <taxon>Archamoebae</taxon>
        <taxon>Mastigamoebida</taxon>
        <taxon>Entamoebidae</taxon>
        <taxon>Entamoeba</taxon>
    </lineage>
</organism>
<comment type="caution">
    <text evidence="2">The sequence shown here is derived from an EMBL/GenBank/DDBJ whole genome shotgun (WGS) entry which is preliminary data.</text>
</comment>
<dbReference type="Proteomes" id="UP001628156">
    <property type="component" value="Unassembled WGS sequence"/>
</dbReference>
<reference evidence="2 3" key="1">
    <citation type="journal article" date="2019" name="PLoS Negl. Trop. Dis.">
        <title>Whole genome sequencing of Entamoeba nuttalli reveals mammalian host-related molecular signatures and a novel octapeptide-repeat surface protein.</title>
        <authorList>
            <person name="Tanaka M."/>
            <person name="Makiuchi T."/>
            <person name="Komiyama T."/>
            <person name="Shiina T."/>
            <person name="Osaki K."/>
            <person name="Tachibana H."/>
        </authorList>
    </citation>
    <scope>NUCLEOTIDE SEQUENCE [LARGE SCALE GENOMIC DNA]</scope>
    <source>
        <strain evidence="2 3">P19-061405</strain>
    </source>
</reference>
<dbReference type="EMBL" id="BAAFRS010000079">
    <property type="protein sequence ID" value="GAB1221348.1"/>
    <property type="molecule type" value="Genomic_DNA"/>
</dbReference>
<feature type="compositionally biased region" description="Basic and acidic residues" evidence="1">
    <location>
        <begin position="240"/>
        <end position="254"/>
    </location>
</feature>
<keyword evidence="3" id="KW-1185">Reference proteome</keyword>
<evidence type="ECO:0000313" key="2">
    <source>
        <dbReference type="EMBL" id="GAB1221348.1"/>
    </source>
</evidence>
<sequence length="267" mass="31824">MELTKEKVFMFSEEREKFKKFIKEVSKQEKEGKYCFEEAEFKFIKQKAKNERVIEGLDTENGILHTLLYRMKNGLRLNKHFGLLRNINRAQNEVIEIHNKLIEWIEISYTKEDLIKVINIVIGEILMINNEREKIKKVVKIIEMSMNRGHDIVNKLVFETIVVRLDTILQTRISDLNGIYRGFQNLIWKYSDEEIKELKELPKFIGEEIEETKKTAKVILENVVIEQRKTNKIQSQIITKKREENKPKKSEKDIKKKKQLSKLLSKM</sequence>